<dbReference type="Gene3D" id="3.30.200.20">
    <property type="entry name" value="Phosphorylase Kinase, domain 1"/>
    <property type="match status" value="1"/>
</dbReference>
<feature type="domain" description="Serine-threonine/tyrosine-protein kinase catalytic" evidence="5">
    <location>
        <begin position="176"/>
        <end position="215"/>
    </location>
</feature>
<evidence type="ECO:0000313" key="6">
    <source>
        <dbReference type="EMBL" id="KAA3466984.1"/>
    </source>
</evidence>
<keyword evidence="7" id="KW-1185">Reference proteome</keyword>
<keyword evidence="4" id="KW-0067">ATP-binding</keyword>
<organism evidence="6 7">
    <name type="scientific">Gossypium australe</name>
    <dbReference type="NCBI Taxonomy" id="47621"/>
    <lineage>
        <taxon>Eukaryota</taxon>
        <taxon>Viridiplantae</taxon>
        <taxon>Streptophyta</taxon>
        <taxon>Embryophyta</taxon>
        <taxon>Tracheophyta</taxon>
        <taxon>Spermatophyta</taxon>
        <taxon>Magnoliopsida</taxon>
        <taxon>eudicotyledons</taxon>
        <taxon>Gunneridae</taxon>
        <taxon>Pentapetalae</taxon>
        <taxon>rosids</taxon>
        <taxon>malvids</taxon>
        <taxon>Malvales</taxon>
        <taxon>Malvaceae</taxon>
        <taxon>Malvoideae</taxon>
        <taxon>Gossypium</taxon>
    </lineage>
</organism>
<dbReference type="InterPro" id="IPR001245">
    <property type="entry name" value="Ser-Thr/Tyr_kinase_cat_dom"/>
</dbReference>
<dbReference type="GO" id="GO:0005524">
    <property type="term" value="F:ATP binding"/>
    <property type="evidence" value="ECO:0007669"/>
    <property type="project" value="UniProtKB-KW"/>
</dbReference>
<evidence type="ECO:0000256" key="1">
    <source>
        <dbReference type="ARBA" id="ARBA00022679"/>
    </source>
</evidence>
<dbReference type="Pfam" id="PF07714">
    <property type="entry name" value="PK_Tyr_Ser-Thr"/>
    <property type="match status" value="1"/>
</dbReference>
<keyword evidence="1" id="KW-0808">Transferase</keyword>
<protein>
    <submittedName>
        <fullName evidence="6">Serine/threonine-protein kinase STY8-like isoform X3</fullName>
    </submittedName>
</protein>
<sequence>MFVPQLTNSTGRIGSIELDFNAFCSVNLQGKKNPGTDRQSVFSFLEQVKNATEMKIDSSQNLITGDCCYVASATVSSQALMLYTGVRCYEPDKKTIEWMILSKQPLADAVYYKNQYVIKLLEKHGAKPPIAPMHVQNSREVPEYEIDPSELDFSNSVNIIKVTYEPCFLMSCWNFRKAFRDELALLQKIRHPNVVQFLGAVTQSSPMIIVTEYLPKV</sequence>
<dbReference type="EMBL" id="SMMG02000007">
    <property type="protein sequence ID" value="KAA3466984.1"/>
    <property type="molecule type" value="Genomic_DNA"/>
</dbReference>
<evidence type="ECO:0000256" key="4">
    <source>
        <dbReference type="ARBA" id="ARBA00022840"/>
    </source>
</evidence>
<dbReference type="InterPro" id="IPR011009">
    <property type="entry name" value="Kinase-like_dom_sf"/>
</dbReference>
<evidence type="ECO:0000259" key="5">
    <source>
        <dbReference type="Pfam" id="PF07714"/>
    </source>
</evidence>
<evidence type="ECO:0000256" key="2">
    <source>
        <dbReference type="ARBA" id="ARBA00022741"/>
    </source>
</evidence>
<comment type="caution">
    <text evidence="6">The sequence shown here is derived from an EMBL/GenBank/DDBJ whole genome shotgun (WGS) entry which is preliminary data.</text>
</comment>
<keyword evidence="3 6" id="KW-0418">Kinase</keyword>
<dbReference type="GO" id="GO:0004672">
    <property type="term" value="F:protein kinase activity"/>
    <property type="evidence" value="ECO:0007669"/>
    <property type="project" value="InterPro"/>
</dbReference>
<keyword evidence="2" id="KW-0547">Nucleotide-binding</keyword>
<dbReference type="Proteomes" id="UP000325315">
    <property type="component" value="Unassembled WGS sequence"/>
</dbReference>
<dbReference type="SUPFAM" id="SSF56112">
    <property type="entry name" value="Protein kinase-like (PK-like)"/>
    <property type="match status" value="1"/>
</dbReference>
<evidence type="ECO:0000256" key="3">
    <source>
        <dbReference type="ARBA" id="ARBA00022777"/>
    </source>
</evidence>
<proteinExistence type="predicted"/>
<evidence type="ECO:0000313" key="7">
    <source>
        <dbReference type="Proteomes" id="UP000325315"/>
    </source>
</evidence>
<dbReference type="FunFam" id="3.30.200.20:FF:000180">
    <property type="entry name" value="serine/threonine-protein kinase STY46-like"/>
    <property type="match status" value="1"/>
</dbReference>
<dbReference type="OrthoDB" id="4062651at2759"/>
<name>A0A5B6VD50_9ROSI</name>
<accession>A0A5B6VD50</accession>
<reference evidence="7" key="1">
    <citation type="journal article" date="2019" name="Plant Biotechnol. J.">
        <title>Genome sequencing of the Australian wild diploid species Gossypium australe highlights disease resistance and delayed gland morphogenesis.</title>
        <authorList>
            <person name="Cai Y."/>
            <person name="Cai X."/>
            <person name="Wang Q."/>
            <person name="Wang P."/>
            <person name="Zhang Y."/>
            <person name="Cai C."/>
            <person name="Xu Y."/>
            <person name="Wang K."/>
            <person name="Zhou Z."/>
            <person name="Wang C."/>
            <person name="Geng S."/>
            <person name="Li B."/>
            <person name="Dong Q."/>
            <person name="Hou Y."/>
            <person name="Wang H."/>
            <person name="Ai P."/>
            <person name="Liu Z."/>
            <person name="Yi F."/>
            <person name="Sun M."/>
            <person name="An G."/>
            <person name="Cheng J."/>
            <person name="Zhang Y."/>
            <person name="Shi Q."/>
            <person name="Xie Y."/>
            <person name="Shi X."/>
            <person name="Chang Y."/>
            <person name="Huang F."/>
            <person name="Chen Y."/>
            <person name="Hong S."/>
            <person name="Mi L."/>
            <person name="Sun Q."/>
            <person name="Zhang L."/>
            <person name="Zhou B."/>
            <person name="Peng R."/>
            <person name="Zhang X."/>
            <person name="Liu F."/>
        </authorList>
    </citation>
    <scope>NUCLEOTIDE SEQUENCE [LARGE SCALE GENOMIC DNA]</scope>
    <source>
        <strain evidence="7">cv. PA1801</strain>
    </source>
</reference>
<gene>
    <name evidence="6" type="ORF">EPI10_002036</name>
</gene>
<dbReference type="AlphaFoldDB" id="A0A5B6VD50"/>